<accession>A0A0M8K619</accession>
<evidence type="ECO:0000313" key="1">
    <source>
        <dbReference type="EMBL" id="GAP62513.1"/>
    </source>
</evidence>
<keyword evidence="2" id="KW-1185">Reference proteome</keyword>
<reference evidence="1 2" key="1">
    <citation type="journal article" date="2015" name="Genome Announc.">
        <title>Draft Genome Sequence of a Heterotrophic Facultative Anaerobic Thermophilic Bacterium, Ardenticatena maritima Strain 110ST.</title>
        <authorList>
            <person name="Kawaichi S."/>
            <person name="Yoshida T."/>
            <person name="Sako Y."/>
            <person name="Nakamura R."/>
        </authorList>
    </citation>
    <scope>NUCLEOTIDE SEQUENCE [LARGE SCALE GENOMIC DNA]</scope>
    <source>
        <strain evidence="1 2">110S</strain>
    </source>
</reference>
<evidence type="ECO:0000313" key="2">
    <source>
        <dbReference type="Proteomes" id="UP000037784"/>
    </source>
</evidence>
<protein>
    <submittedName>
        <fullName evidence="1">Uncharacterized protein</fullName>
    </submittedName>
</protein>
<dbReference type="InParanoid" id="A0A0M8K619"/>
<proteinExistence type="predicted"/>
<organism evidence="1 2">
    <name type="scientific">Ardenticatena maritima</name>
    <dbReference type="NCBI Taxonomy" id="872965"/>
    <lineage>
        <taxon>Bacteria</taxon>
        <taxon>Bacillati</taxon>
        <taxon>Chloroflexota</taxon>
        <taxon>Ardenticatenia</taxon>
        <taxon>Ardenticatenales</taxon>
        <taxon>Ardenticatenaceae</taxon>
        <taxon>Ardenticatena</taxon>
    </lineage>
</organism>
<sequence>MPVLISTRQAFNKACVDSRNGSRLLTVHLLATFFQRCVLLAIVSQA</sequence>
<dbReference type="EMBL" id="BBZA01000062">
    <property type="protein sequence ID" value="GAP62513.1"/>
    <property type="molecule type" value="Genomic_DNA"/>
</dbReference>
<reference evidence="2" key="2">
    <citation type="submission" date="2015-08" db="EMBL/GenBank/DDBJ databases">
        <title>Draft Genome Sequence of a Heterotrophic Facultative Anaerobic Bacterium Ardenticatena maritima Strain 110S.</title>
        <authorList>
            <person name="Kawaichi S."/>
            <person name="Yoshida T."/>
            <person name="Sako Y."/>
            <person name="Nakamura R."/>
        </authorList>
    </citation>
    <scope>NUCLEOTIDE SEQUENCE [LARGE SCALE GENOMIC DNA]</scope>
    <source>
        <strain evidence="2">110S</strain>
    </source>
</reference>
<dbReference type="AlphaFoldDB" id="A0A0M8K619"/>
<name>A0A0M8K619_9CHLR</name>
<comment type="caution">
    <text evidence="1">The sequence shown here is derived from an EMBL/GenBank/DDBJ whole genome shotgun (WGS) entry which is preliminary data.</text>
</comment>
<dbReference type="Proteomes" id="UP000037784">
    <property type="component" value="Unassembled WGS sequence"/>
</dbReference>
<gene>
    <name evidence="1" type="ORF">ARMA_0935</name>
</gene>